<evidence type="ECO:0008006" key="4">
    <source>
        <dbReference type="Google" id="ProtNLM"/>
    </source>
</evidence>
<feature type="transmembrane region" description="Helical" evidence="1">
    <location>
        <begin position="56"/>
        <end position="77"/>
    </location>
</feature>
<keyword evidence="1" id="KW-0812">Transmembrane</keyword>
<sequence>MTKTKSPVPAPVKYAGYLAMIQSLVGLGFAAVLIYREIVGERDASIVTDTDARAGLIGYGTAIYFIIIFGAVLAGALSMNAGRRWGRGPVAMLEMFLLVVAYYMWSAGQPVWAGITAVSAVLGLGLLFNSKSLAWATANHR</sequence>
<keyword evidence="3" id="KW-1185">Reference proteome</keyword>
<keyword evidence="1" id="KW-0472">Membrane</keyword>
<evidence type="ECO:0000256" key="1">
    <source>
        <dbReference type="SAM" id="Phobius"/>
    </source>
</evidence>
<dbReference type="EMBL" id="CP046452">
    <property type="protein sequence ID" value="QGU02665.1"/>
    <property type="molecule type" value="Genomic_DNA"/>
</dbReference>
<feature type="transmembrane region" description="Helical" evidence="1">
    <location>
        <begin position="111"/>
        <end position="128"/>
    </location>
</feature>
<dbReference type="RefSeq" id="WP_407643748.1">
    <property type="nucleotide sequence ID" value="NZ_CP046452.1"/>
</dbReference>
<evidence type="ECO:0000313" key="3">
    <source>
        <dbReference type="Proteomes" id="UP000427071"/>
    </source>
</evidence>
<gene>
    <name evidence="2" type="ORF">CKALI_09050</name>
</gene>
<name>A0A6B8VUN6_9CORY</name>
<reference evidence="3" key="1">
    <citation type="submission" date="2019-11" db="EMBL/GenBank/DDBJ databases">
        <title>Complete genome sequence of Corynebacterium kalinowskii 1959, a novel Corynebacterium species isolated from soil of a small paddock in Vilsendorf, Germany.</title>
        <authorList>
            <person name="Schaffert L."/>
            <person name="Ruwe M."/>
            <person name="Milse J."/>
            <person name="Hanuschka K."/>
            <person name="Ortseifen V."/>
            <person name="Droste J."/>
            <person name="Brandt D."/>
            <person name="Schlueter L."/>
            <person name="Kutter Y."/>
            <person name="Vinke S."/>
            <person name="Viehoefer P."/>
            <person name="Jacob L."/>
            <person name="Luebke N.-C."/>
            <person name="Schulte-Berndt E."/>
            <person name="Hain C."/>
            <person name="Linder M."/>
            <person name="Schmidt P."/>
            <person name="Wollenschlaeger L."/>
            <person name="Luttermann T."/>
            <person name="Thieme E."/>
            <person name="Hassa J."/>
            <person name="Haak M."/>
            <person name="Wittchen M."/>
            <person name="Mentz A."/>
            <person name="Persicke M."/>
            <person name="Busche T."/>
            <person name="Ruckert C."/>
        </authorList>
    </citation>
    <scope>NUCLEOTIDE SEQUENCE [LARGE SCALE GENOMIC DNA]</scope>
    <source>
        <strain evidence="3">1959</strain>
    </source>
</reference>
<accession>A0A6B8VUN6</accession>
<proteinExistence type="predicted"/>
<organism evidence="2 3">
    <name type="scientific">Corynebacterium kalinowskii</name>
    <dbReference type="NCBI Taxonomy" id="2675216"/>
    <lineage>
        <taxon>Bacteria</taxon>
        <taxon>Bacillati</taxon>
        <taxon>Actinomycetota</taxon>
        <taxon>Actinomycetes</taxon>
        <taxon>Mycobacteriales</taxon>
        <taxon>Corynebacteriaceae</taxon>
        <taxon>Corynebacterium</taxon>
    </lineage>
</organism>
<evidence type="ECO:0000313" key="2">
    <source>
        <dbReference type="EMBL" id="QGU02665.1"/>
    </source>
</evidence>
<dbReference type="KEGG" id="ckw:CKALI_09050"/>
<dbReference type="Proteomes" id="UP000427071">
    <property type="component" value="Chromosome"/>
</dbReference>
<keyword evidence="1" id="KW-1133">Transmembrane helix</keyword>
<dbReference type="AlphaFoldDB" id="A0A6B8VUN6"/>
<protein>
    <recommendedName>
        <fullName evidence="4">Integral membrane protein</fullName>
    </recommendedName>
</protein>
<feature type="transmembrane region" description="Helical" evidence="1">
    <location>
        <begin position="12"/>
        <end position="36"/>
    </location>
</feature>
<feature type="transmembrane region" description="Helical" evidence="1">
    <location>
        <begin position="89"/>
        <end position="105"/>
    </location>
</feature>